<dbReference type="RefSeq" id="WP_258387832.1">
    <property type="nucleotide sequence ID" value="NZ_CP091430.1"/>
</dbReference>
<proteinExistence type="predicted"/>
<protein>
    <submittedName>
        <fullName evidence="1">Uncharacterized protein</fullName>
    </submittedName>
</protein>
<evidence type="ECO:0000313" key="1">
    <source>
        <dbReference type="EMBL" id="UVI31770.1"/>
    </source>
</evidence>
<sequence>MKAVEFKQLQEELEEEKRFSAELREDVQSWKGRAEELDALDAGRIRPAKVMCSNM</sequence>
<keyword evidence="2" id="KW-1185">Reference proteome</keyword>
<evidence type="ECO:0000313" key="2">
    <source>
        <dbReference type="Proteomes" id="UP001057877"/>
    </source>
</evidence>
<organism evidence="1 2">
    <name type="scientific">Paenibacillus spongiae</name>
    <dbReference type="NCBI Taxonomy" id="2909671"/>
    <lineage>
        <taxon>Bacteria</taxon>
        <taxon>Bacillati</taxon>
        <taxon>Bacillota</taxon>
        <taxon>Bacilli</taxon>
        <taxon>Bacillales</taxon>
        <taxon>Paenibacillaceae</taxon>
        <taxon>Paenibacillus</taxon>
    </lineage>
</organism>
<dbReference type="EMBL" id="CP091430">
    <property type="protein sequence ID" value="UVI31770.1"/>
    <property type="molecule type" value="Genomic_DNA"/>
</dbReference>
<dbReference type="Proteomes" id="UP001057877">
    <property type="component" value="Chromosome"/>
</dbReference>
<gene>
    <name evidence="1" type="ORF">L1F29_08125</name>
</gene>
<reference evidence="1" key="1">
    <citation type="submission" date="2022-01" db="EMBL/GenBank/DDBJ databases">
        <title>Paenibacillus spongiae sp. nov., isolated from marine sponge.</title>
        <authorList>
            <person name="Li Z."/>
            <person name="Zhang M."/>
        </authorList>
    </citation>
    <scope>NUCLEOTIDE SEQUENCE</scope>
    <source>
        <strain evidence="1">PHS-Z3</strain>
    </source>
</reference>
<accession>A0ABY5SH19</accession>
<name>A0ABY5SH19_9BACL</name>